<comment type="caution">
    <text evidence="2">The sequence shown here is derived from an EMBL/GenBank/DDBJ whole genome shotgun (WGS) entry which is preliminary data.</text>
</comment>
<keyword evidence="3" id="KW-1185">Reference proteome</keyword>
<protein>
    <submittedName>
        <fullName evidence="2">Uncharacterized protein</fullName>
    </submittedName>
</protein>
<reference evidence="2" key="1">
    <citation type="submission" date="2020-08" db="EMBL/GenBank/DDBJ databases">
        <title>Multicomponent nature underlies the extraordinary mechanical properties of spider dragline silk.</title>
        <authorList>
            <person name="Kono N."/>
            <person name="Nakamura H."/>
            <person name="Mori M."/>
            <person name="Yoshida Y."/>
            <person name="Ohtoshi R."/>
            <person name="Malay A.D."/>
            <person name="Moran D.A.P."/>
            <person name="Tomita M."/>
            <person name="Numata K."/>
            <person name="Arakawa K."/>
        </authorList>
    </citation>
    <scope>NUCLEOTIDE SEQUENCE</scope>
</reference>
<name>A0A8X7BKL0_TRICX</name>
<dbReference type="EMBL" id="BMAU01021418">
    <property type="protein sequence ID" value="GFY33812.1"/>
    <property type="molecule type" value="Genomic_DNA"/>
</dbReference>
<evidence type="ECO:0000313" key="2">
    <source>
        <dbReference type="EMBL" id="GFY33812.1"/>
    </source>
</evidence>
<gene>
    <name evidence="2" type="ORF">TNCV_4595241</name>
</gene>
<dbReference type="Proteomes" id="UP000887159">
    <property type="component" value="Unassembled WGS sequence"/>
</dbReference>
<feature type="compositionally biased region" description="Polar residues" evidence="1">
    <location>
        <begin position="66"/>
        <end position="75"/>
    </location>
</feature>
<accession>A0A8X7BKL0</accession>
<evidence type="ECO:0000313" key="3">
    <source>
        <dbReference type="Proteomes" id="UP000887159"/>
    </source>
</evidence>
<sequence length="108" mass="12392">MEIRTGSSDSNSSRHKSSNFESVQWRSNESQYDQEEQQKWSPDQPMRRRHNKEDQFESEEAEIISTAPTSKSKQGQAAGIPEAEVVNNRIARRGKEERGATDPSPWRS</sequence>
<proteinExistence type="predicted"/>
<feature type="region of interest" description="Disordered" evidence="1">
    <location>
        <begin position="1"/>
        <end position="108"/>
    </location>
</feature>
<evidence type="ECO:0000256" key="1">
    <source>
        <dbReference type="SAM" id="MobiDB-lite"/>
    </source>
</evidence>
<organism evidence="2 3">
    <name type="scientific">Trichonephila clavipes</name>
    <name type="common">Golden silk orbweaver</name>
    <name type="synonym">Nephila clavipes</name>
    <dbReference type="NCBI Taxonomy" id="2585209"/>
    <lineage>
        <taxon>Eukaryota</taxon>
        <taxon>Metazoa</taxon>
        <taxon>Ecdysozoa</taxon>
        <taxon>Arthropoda</taxon>
        <taxon>Chelicerata</taxon>
        <taxon>Arachnida</taxon>
        <taxon>Araneae</taxon>
        <taxon>Araneomorphae</taxon>
        <taxon>Entelegynae</taxon>
        <taxon>Araneoidea</taxon>
        <taxon>Nephilidae</taxon>
        <taxon>Trichonephila</taxon>
    </lineage>
</organism>
<dbReference type="AlphaFoldDB" id="A0A8X7BKL0"/>